<comment type="caution">
    <text evidence="2">The sequence shown here is derived from an EMBL/GenBank/DDBJ whole genome shotgun (WGS) entry which is preliminary data.</text>
</comment>
<reference evidence="2 3" key="1">
    <citation type="submission" date="2020-04" db="EMBL/GenBank/DDBJ databases">
        <title>Perkinsus olseni comparative genomics.</title>
        <authorList>
            <person name="Bogema D.R."/>
        </authorList>
    </citation>
    <scope>NUCLEOTIDE SEQUENCE [LARGE SCALE GENOMIC DNA]</scope>
    <source>
        <strain evidence="2">ATCC PRA-205</strain>
    </source>
</reference>
<evidence type="ECO:0000256" key="1">
    <source>
        <dbReference type="SAM" id="MobiDB-lite"/>
    </source>
</evidence>
<protein>
    <submittedName>
        <fullName evidence="2">Uncharacterized protein</fullName>
    </submittedName>
</protein>
<organism evidence="2 3">
    <name type="scientific">Perkinsus olseni</name>
    <name type="common">Perkinsus atlanticus</name>
    <dbReference type="NCBI Taxonomy" id="32597"/>
    <lineage>
        <taxon>Eukaryota</taxon>
        <taxon>Sar</taxon>
        <taxon>Alveolata</taxon>
        <taxon>Perkinsozoa</taxon>
        <taxon>Perkinsea</taxon>
        <taxon>Perkinsida</taxon>
        <taxon>Perkinsidae</taxon>
        <taxon>Perkinsus</taxon>
    </lineage>
</organism>
<accession>A0A7J6T0B6</accession>
<feature type="compositionally biased region" description="Basic and acidic residues" evidence="1">
    <location>
        <begin position="127"/>
        <end position="136"/>
    </location>
</feature>
<proteinExistence type="predicted"/>
<sequence length="147" mass="15996">MSSRQAPFMIYSYPDTSSPFFTASLALPPLPLSLRRSYHVRGVVVDEVCWSLGKYSDSDAVQHSFLAAAEAFGSKGLTAGTVSLCYTQSAWGLHCGSRYFSMEYNEELPDAELERLVGEMLSAGKRPAGDDREGTGAKRLKTATDQA</sequence>
<dbReference type="EMBL" id="JABANM010011336">
    <property type="protein sequence ID" value="KAF4737876.1"/>
    <property type="molecule type" value="Genomic_DNA"/>
</dbReference>
<name>A0A7J6T0B6_PEROL</name>
<dbReference type="Proteomes" id="UP000574390">
    <property type="component" value="Unassembled WGS sequence"/>
</dbReference>
<gene>
    <name evidence="2" type="ORF">FOZ62_028246</name>
</gene>
<dbReference type="AlphaFoldDB" id="A0A7J6T0B6"/>
<feature type="region of interest" description="Disordered" evidence="1">
    <location>
        <begin position="122"/>
        <end position="147"/>
    </location>
</feature>
<evidence type="ECO:0000313" key="2">
    <source>
        <dbReference type="EMBL" id="KAF4737876.1"/>
    </source>
</evidence>
<evidence type="ECO:0000313" key="3">
    <source>
        <dbReference type="Proteomes" id="UP000574390"/>
    </source>
</evidence>